<evidence type="ECO:0000256" key="1">
    <source>
        <dbReference type="ARBA" id="ARBA00011344"/>
    </source>
</evidence>
<dbReference type="InterPro" id="IPR036388">
    <property type="entry name" value="WH-like_DNA-bd_sf"/>
</dbReference>
<dbReference type="Pfam" id="PF04542">
    <property type="entry name" value="Sigma70_r2"/>
    <property type="match status" value="1"/>
</dbReference>
<keyword evidence="6" id="KW-1185">Reference proteome</keyword>
<evidence type="ECO:0000259" key="3">
    <source>
        <dbReference type="Pfam" id="PF04542"/>
    </source>
</evidence>
<dbReference type="Gene3D" id="3.10.450.50">
    <property type="match status" value="1"/>
</dbReference>
<protein>
    <submittedName>
        <fullName evidence="5">Sigma-70 family RNA polymerase sigma factor</fullName>
    </submittedName>
</protein>
<dbReference type="InterPro" id="IPR007627">
    <property type="entry name" value="RNA_pol_sigma70_r2"/>
</dbReference>
<dbReference type="NCBIfam" id="TIGR02937">
    <property type="entry name" value="sigma70-ECF"/>
    <property type="match status" value="1"/>
</dbReference>
<feature type="domain" description="RNA polymerase sigma factor 70 region 4 type 2" evidence="4">
    <location>
        <begin position="178"/>
        <end position="228"/>
    </location>
</feature>
<dbReference type="Pfam" id="PF08281">
    <property type="entry name" value="Sigma70_r4_2"/>
    <property type="match status" value="1"/>
</dbReference>
<reference evidence="5" key="1">
    <citation type="submission" date="2020-01" db="EMBL/GenBank/DDBJ databases">
        <authorList>
            <person name="Rat A."/>
        </authorList>
    </citation>
    <scope>NUCLEOTIDE SEQUENCE</scope>
    <source>
        <strain evidence="5">LMG 31228</strain>
    </source>
</reference>
<feature type="region of interest" description="Disordered" evidence="2">
    <location>
        <begin position="1"/>
        <end position="47"/>
    </location>
</feature>
<dbReference type="Gene3D" id="1.10.1740.10">
    <property type="match status" value="1"/>
</dbReference>
<dbReference type="InterPro" id="IPR013325">
    <property type="entry name" value="RNA_pol_sigma_r2"/>
</dbReference>
<comment type="subunit">
    <text evidence="1">Interacts transiently with the RNA polymerase catalytic core formed by RpoA, RpoB, RpoC and RpoZ (2 alpha, 1 beta, 1 beta' and 1 omega subunit) to form the RNA polymerase holoenzyme that can initiate transcription.</text>
</comment>
<dbReference type="InterPro" id="IPR032710">
    <property type="entry name" value="NTF2-like_dom_sf"/>
</dbReference>
<evidence type="ECO:0000256" key="2">
    <source>
        <dbReference type="SAM" id="MobiDB-lite"/>
    </source>
</evidence>
<dbReference type="PANTHER" id="PTHR30173">
    <property type="entry name" value="SIGMA 19 FACTOR"/>
    <property type="match status" value="1"/>
</dbReference>
<sequence length="359" mass="38840">MLHAARTRRPRLDRFADPPGRHRRARSGLSCDGRGLHAGGAGGPDPRHRHHQWLEPLRCRLPGHSRRAAGLMAGQAPAAEAFAAARPRLAALAYRFLGSRADAEDVVQAAWLRWQAAAREDVAEPEAFLRRIVARLCLDELKAARRKRETYVGPWLPEPVVEIDPLAGRAAEEEVSIALMLALERLSPLERAAFLLHDVFGAGFEEVAATLDRSPAAVRQLAARARSHVRDARPRFPVTPEEGRRIAGAFQAAVESGDAAALGRLLAEDAVLRTDGGGVVRAAINPILGAGRIARFFAGLARKAALGNRHEPAWINGLPGYVTRFGDGSAQTTALEIEAGLVRAVYVVRNPEKLRGLLA</sequence>
<dbReference type="InterPro" id="IPR052704">
    <property type="entry name" value="ECF_Sigma-70_Domain"/>
</dbReference>
<dbReference type="GO" id="GO:0006352">
    <property type="term" value="P:DNA-templated transcription initiation"/>
    <property type="evidence" value="ECO:0007669"/>
    <property type="project" value="InterPro"/>
</dbReference>
<dbReference type="EMBL" id="JAAEDL010000006">
    <property type="protein sequence ID" value="MBR0680528.1"/>
    <property type="molecule type" value="Genomic_DNA"/>
</dbReference>
<evidence type="ECO:0000259" key="4">
    <source>
        <dbReference type="Pfam" id="PF08281"/>
    </source>
</evidence>
<dbReference type="SUPFAM" id="SSF88946">
    <property type="entry name" value="Sigma2 domain of RNA polymerase sigma factors"/>
    <property type="match status" value="1"/>
</dbReference>
<dbReference type="InterPro" id="IPR014284">
    <property type="entry name" value="RNA_pol_sigma-70_dom"/>
</dbReference>
<dbReference type="AlphaFoldDB" id="A0A9X9X9Z2"/>
<organism evidence="5 6">
    <name type="scientific">Neoroseomonas eburnea</name>
    <dbReference type="NCBI Taxonomy" id="1346889"/>
    <lineage>
        <taxon>Bacteria</taxon>
        <taxon>Pseudomonadati</taxon>
        <taxon>Pseudomonadota</taxon>
        <taxon>Alphaproteobacteria</taxon>
        <taxon>Acetobacterales</taxon>
        <taxon>Acetobacteraceae</taxon>
        <taxon>Neoroseomonas</taxon>
    </lineage>
</organism>
<evidence type="ECO:0000313" key="5">
    <source>
        <dbReference type="EMBL" id="MBR0680528.1"/>
    </source>
</evidence>
<dbReference type="SUPFAM" id="SSF88659">
    <property type="entry name" value="Sigma3 and sigma4 domains of RNA polymerase sigma factors"/>
    <property type="match status" value="1"/>
</dbReference>
<dbReference type="InterPro" id="IPR013324">
    <property type="entry name" value="RNA_pol_sigma_r3/r4-like"/>
</dbReference>
<dbReference type="PANTHER" id="PTHR30173:SF43">
    <property type="entry name" value="ECF RNA POLYMERASE SIGMA FACTOR SIGI-RELATED"/>
    <property type="match status" value="1"/>
</dbReference>
<reference evidence="5" key="2">
    <citation type="journal article" date="2021" name="Syst. Appl. Microbiol.">
        <title>Roseomonas hellenica sp. nov., isolated from roots of wild-growing Alkanna tinctoria.</title>
        <authorList>
            <person name="Rat A."/>
            <person name="Naranjo H.D."/>
            <person name="Lebbe L."/>
            <person name="Cnockaert M."/>
            <person name="Krigas N."/>
            <person name="Grigoriadou K."/>
            <person name="Maloupa E."/>
            <person name="Willems A."/>
        </authorList>
    </citation>
    <scope>NUCLEOTIDE SEQUENCE</scope>
    <source>
        <strain evidence="5">LMG 31228</strain>
    </source>
</reference>
<feature type="compositionally biased region" description="Basic and acidic residues" evidence="2">
    <location>
        <begin position="10"/>
        <end position="20"/>
    </location>
</feature>
<name>A0A9X9X9Z2_9PROT</name>
<dbReference type="Proteomes" id="UP001138709">
    <property type="component" value="Unassembled WGS sequence"/>
</dbReference>
<dbReference type="GO" id="GO:0003677">
    <property type="term" value="F:DNA binding"/>
    <property type="evidence" value="ECO:0007669"/>
    <property type="project" value="InterPro"/>
</dbReference>
<gene>
    <name evidence="5" type="ORF">GXW74_08515</name>
</gene>
<feature type="domain" description="RNA polymerase sigma-70 region 2" evidence="3">
    <location>
        <begin position="84"/>
        <end position="146"/>
    </location>
</feature>
<dbReference type="SUPFAM" id="SSF54427">
    <property type="entry name" value="NTF2-like"/>
    <property type="match status" value="1"/>
</dbReference>
<accession>A0A9X9X9Z2</accession>
<dbReference type="InterPro" id="IPR013249">
    <property type="entry name" value="RNA_pol_sigma70_r4_t2"/>
</dbReference>
<evidence type="ECO:0000313" key="6">
    <source>
        <dbReference type="Proteomes" id="UP001138709"/>
    </source>
</evidence>
<proteinExistence type="predicted"/>
<dbReference type="NCBIfam" id="NF007214">
    <property type="entry name" value="PRK09636.1"/>
    <property type="match status" value="1"/>
</dbReference>
<dbReference type="Gene3D" id="1.10.10.10">
    <property type="entry name" value="Winged helix-like DNA-binding domain superfamily/Winged helix DNA-binding domain"/>
    <property type="match status" value="1"/>
</dbReference>
<dbReference type="GO" id="GO:0016987">
    <property type="term" value="F:sigma factor activity"/>
    <property type="evidence" value="ECO:0007669"/>
    <property type="project" value="InterPro"/>
</dbReference>
<comment type="caution">
    <text evidence="5">The sequence shown here is derived from an EMBL/GenBank/DDBJ whole genome shotgun (WGS) entry which is preliminary data.</text>
</comment>